<dbReference type="GO" id="GO:0046872">
    <property type="term" value="F:metal ion binding"/>
    <property type="evidence" value="ECO:0007669"/>
    <property type="project" value="UniProtKB-KW"/>
</dbReference>
<dbReference type="Pfam" id="PF14226">
    <property type="entry name" value="DIOX_N"/>
    <property type="match status" value="1"/>
</dbReference>
<dbReference type="Proteomes" id="UP000290289">
    <property type="component" value="Chromosome 16"/>
</dbReference>
<comment type="cofactor">
    <cofactor evidence="1">
        <name>Fe cation</name>
        <dbReference type="ChEBI" id="CHEBI:24875"/>
    </cofactor>
</comment>
<comment type="caution">
    <text evidence="8">The sequence shown here is derived from an EMBL/GenBank/DDBJ whole genome shotgun (WGS) entry which is preliminary data.</text>
</comment>
<evidence type="ECO:0000313" key="9">
    <source>
        <dbReference type="Proteomes" id="UP000290289"/>
    </source>
</evidence>
<dbReference type="GO" id="GO:0051213">
    <property type="term" value="F:dioxygenase activity"/>
    <property type="evidence" value="ECO:0007669"/>
    <property type="project" value="UniProtKB-ARBA"/>
</dbReference>
<keyword evidence="5 6" id="KW-0408">Iron</keyword>
<feature type="domain" description="Fe2OG dioxygenase" evidence="7">
    <location>
        <begin position="227"/>
        <end position="343"/>
    </location>
</feature>
<evidence type="ECO:0000256" key="3">
    <source>
        <dbReference type="ARBA" id="ARBA00022723"/>
    </source>
</evidence>
<dbReference type="PANTHER" id="PTHR10209">
    <property type="entry name" value="OXIDOREDUCTASE, 2OG-FE II OXYGENASE FAMILY PROTEIN"/>
    <property type="match status" value="1"/>
</dbReference>
<evidence type="ECO:0000313" key="8">
    <source>
        <dbReference type="EMBL" id="RXH70757.1"/>
    </source>
</evidence>
<dbReference type="Gene3D" id="2.60.120.330">
    <property type="entry name" value="B-lactam Antibiotic, Isopenicillin N Synthase, Chain"/>
    <property type="match status" value="1"/>
</dbReference>
<dbReference type="InterPro" id="IPR026992">
    <property type="entry name" value="DIOX_N"/>
</dbReference>
<name>A0A498HMX3_MALDO</name>
<dbReference type="InterPro" id="IPR044861">
    <property type="entry name" value="IPNS-like_FE2OG_OXY"/>
</dbReference>
<sequence>MAATISAVGDELGVRSTAMGDNYGDRRSELKAFDDTKAGVKGLLDAGFTKIPRIFYCPSRHDHETEAAGEQAMLSIPVIDLQGIHQNDPASRPRVIDEVRFASEKWGFFQVVNHGIPVEVLNQMIDGVREFHELDIELKKEFYSRDFARKVFFMSNRDMYHSLEANWKDTLVCYVAPDPPKPEELPSVCREIVNDYSKQVMDLGFILFELLSEALGLNSNHLKNMDCAEGLIQLCHYYPACPEPDLTLGTGKHTDGTFITILLQDQTGGLEVLYDNRWVNVPPKDGALLVNIGDFLQASCYTKIIFNSYFSITLPLMNSEVQTNIQTTTKKKSTHSKVFRFFT</sequence>
<organism evidence="8 9">
    <name type="scientific">Malus domestica</name>
    <name type="common">Apple</name>
    <name type="synonym">Pyrus malus</name>
    <dbReference type="NCBI Taxonomy" id="3750"/>
    <lineage>
        <taxon>Eukaryota</taxon>
        <taxon>Viridiplantae</taxon>
        <taxon>Streptophyta</taxon>
        <taxon>Embryophyta</taxon>
        <taxon>Tracheophyta</taxon>
        <taxon>Spermatophyta</taxon>
        <taxon>Magnoliopsida</taxon>
        <taxon>eudicotyledons</taxon>
        <taxon>Gunneridae</taxon>
        <taxon>Pentapetalae</taxon>
        <taxon>rosids</taxon>
        <taxon>fabids</taxon>
        <taxon>Rosales</taxon>
        <taxon>Rosaceae</taxon>
        <taxon>Amygdaloideae</taxon>
        <taxon>Maleae</taxon>
        <taxon>Malus</taxon>
    </lineage>
</organism>
<evidence type="ECO:0000256" key="5">
    <source>
        <dbReference type="ARBA" id="ARBA00023004"/>
    </source>
</evidence>
<dbReference type="InterPro" id="IPR027443">
    <property type="entry name" value="IPNS-like_sf"/>
</dbReference>
<comment type="similarity">
    <text evidence="2 6">Belongs to the iron/ascorbate-dependent oxidoreductase family.</text>
</comment>
<dbReference type="AlphaFoldDB" id="A0A498HMX3"/>
<evidence type="ECO:0000256" key="2">
    <source>
        <dbReference type="ARBA" id="ARBA00008056"/>
    </source>
</evidence>
<evidence type="ECO:0000259" key="7">
    <source>
        <dbReference type="PROSITE" id="PS51471"/>
    </source>
</evidence>
<gene>
    <name evidence="8" type="ORF">DVH24_013503</name>
</gene>
<keyword evidence="9" id="KW-1185">Reference proteome</keyword>
<proteinExistence type="inferred from homology"/>
<dbReference type="PANTHER" id="PTHR10209:SF884">
    <property type="entry name" value="1-AMINOCYCLOPROPANE-1-CARBOXYLATE OXIDASE HOMOLOG 1-LIKE"/>
    <property type="match status" value="1"/>
</dbReference>
<protein>
    <recommendedName>
        <fullName evidence="7">Fe2OG dioxygenase domain-containing protein</fullName>
    </recommendedName>
</protein>
<dbReference type="PROSITE" id="PS51471">
    <property type="entry name" value="FE2OG_OXY"/>
    <property type="match status" value="1"/>
</dbReference>
<keyword evidence="4 6" id="KW-0560">Oxidoreductase</keyword>
<dbReference type="Pfam" id="PF03171">
    <property type="entry name" value="2OG-FeII_Oxy"/>
    <property type="match status" value="1"/>
</dbReference>
<dbReference type="InterPro" id="IPR005123">
    <property type="entry name" value="Oxoglu/Fe-dep_dioxygenase_dom"/>
</dbReference>
<dbReference type="SUPFAM" id="SSF51197">
    <property type="entry name" value="Clavaminate synthase-like"/>
    <property type="match status" value="1"/>
</dbReference>
<dbReference type="EMBL" id="RDQH01000342">
    <property type="protein sequence ID" value="RXH70757.1"/>
    <property type="molecule type" value="Genomic_DNA"/>
</dbReference>
<dbReference type="STRING" id="3750.A0A498HMX3"/>
<reference evidence="8 9" key="1">
    <citation type="submission" date="2018-10" db="EMBL/GenBank/DDBJ databases">
        <title>A high-quality apple genome assembly.</title>
        <authorList>
            <person name="Hu J."/>
        </authorList>
    </citation>
    <scope>NUCLEOTIDE SEQUENCE [LARGE SCALE GENOMIC DNA]</scope>
    <source>
        <strain evidence="9">cv. HFTH1</strain>
        <tissue evidence="8">Young leaf</tissue>
    </source>
</reference>
<evidence type="ECO:0000256" key="4">
    <source>
        <dbReference type="ARBA" id="ARBA00023002"/>
    </source>
</evidence>
<evidence type="ECO:0000256" key="6">
    <source>
        <dbReference type="RuleBase" id="RU003682"/>
    </source>
</evidence>
<keyword evidence="3 6" id="KW-0479">Metal-binding</keyword>
<dbReference type="FunFam" id="2.60.120.330:FF:000005">
    <property type="entry name" value="1-aminocyclopropane-1-carboxylate oxidase homolog 1"/>
    <property type="match status" value="1"/>
</dbReference>
<evidence type="ECO:0000256" key="1">
    <source>
        <dbReference type="ARBA" id="ARBA00001962"/>
    </source>
</evidence>
<accession>A0A498HMX3</accession>